<comment type="caution">
    <text evidence="2">The sequence shown here is derived from an EMBL/GenBank/DDBJ whole genome shotgun (WGS) entry which is preliminary data.</text>
</comment>
<proteinExistence type="predicted"/>
<feature type="transmembrane region" description="Helical" evidence="1">
    <location>
        <begin position="12"/>
        <end position="32"/>
    </location>
</feature>
<dbReference type="InterPro" id="IPR017853">
    <property type="entry name" value="GH"/>
</dbReference>
<dbReference type="OrthoDB" id="6629148at2759"/>
<accession>A0A6G0VSJ0</accession>
<keyword evidence="3" id="KW-1185">Reference proteome</keyword>
<dbReference type="Proteomes" id="UP000478052">
    <property type="component" value="Unassembled WGS sequence"/>
</dbReference>
<organism evidence="2 3">
    <name type="scientific">Aphis craccivora</name>
    <name type="common">Cowpea aphid</name>
    <dbReference type="NCBI Taxonomy" id="307492"/>
    <lineage>
        <taxon>Eukaryota</taxon>
        <taxon>Metazoa</taxon>
        <taxon>Ecdysozoa</taxon>
        <taxon>Arthropoda</taxon>
        <taxon>Hexapoda</taxon>
        <taxon>Insecta</taxon>
        <taxon>Pterygota</taxon>
        <taxon>Neoptera</taxon>
        <taxon>Paraneoptera</taxon>
        <taxon>Hemiptera</taxon>
        <taxon>Sternorrhyncha</taxon>
        <taxon>Aphidomorpha</taxon>
        <taxon>Aphidoidea</taxon>
        <taxon>Aphididae</taxon>
        <taxon>Aphidini</taxon>
        <taxon>Aphis</taxon>
        <taxon>Aphis</taxon>
    </lineage>
</organism>
<gene>
    <name evidence="2" type="ORF">FWK35_00033297</name>
</gene>
<keyword evidence="1" id="KW-0472">Membrane</keyword>
<dbReference type="Gene3D" id="3.20.20.80">
    <property type="entry name" value="Glycosidases"/>
    <property type="match status" value="1"/>
</dbReference>
<feature type="non-terminal residue" evidence="2">
    <location>
        <position position="252"/>
    </location>
</feature>
<name>A0A6G0VSJ0_APHCR</name>
<reference evidence="2 3" key="1">
    <citation type="submission" date="2019-08" db="EMBL/GenBank/DDBJ databases">
        <title>Whole genome of Aphis craccivora.</title>
        <authorList>
            <person name="Voronova N.V."/>
            <person name="Shulinski R.S."/>
            <person name="Bandarenka Y.V."/>
            <person name="Zhorov D.G."/>
            <person name="Warner D."/>
        </authorList>
    </citation>
    <scope>NUCLEOTIDE SEQUENCE [LARGE SCALE GENOMIC DNA]</scope>
    <source>
        <strain evidence="2">180601</strain>
        <tissue evidence="2">Whole Body</tissue>
    </source>
</reference>
<keyword evidence="1" id="KW-1133">Transmembrane helix</keyword>
<keyword evidence="1" id="KW-0812">Transmembrane</keyword>
<dbReference type="SUPFAM" id="SSF51445">
    <property type="entry name" value="(Trans)glycosidases"/>
    <property type="match status" value="1"/>
</dbReference>
<sequence length="252" mass="28662">MNLSGVRLNIISNLFTLNNNTMIFYLLFFYLLSESMATDSTNDAKSYDVSNKIICYYQGAMDLDGNYVLDPQNIPSECDAILYVSLYINQESTIDIDEKLLKSVTDLKKPVIVAFERTERYSDWSAILGEEGNADETKMLCDFAKKHKIQGYDISYLAPDYNEGVDKNVAKNIIPYIKQLKELCPFLIIGVSISPVPETLNNKDVYNFEELNKVLTYFDVDATKLNYCNPKLYNGLVPITKSEPGDNYLYGL</sequence>
<dbReference type="EMBL" id="VUJU01013474">
    <property type="protein sequence ID" value="KAF0704749.1"/>
    <property type="molecule type" value="Genomic_DNA"/>
</dbReference>
<dbReference type="AlphaFoldDB" id="A0A6G0VSJ0"/>
<evidence type="ECO:0000313" key="3">
    <source>
        <dbReference type="Proteomes" id="UP000478052"/>
    </source>
</evidence>
<evidence type="ECO:0000313" key="2">
    <source>
        <dbReference type="EMBL" id="KAF0704749.1"/>
    </source>
</evidence>
<evidence type="ECO:0000256" key="1">
    <source>
        <dbReference type="SAM" id="Phobius"/>
    </source>
</evidence>
<protein>
    <submittedName>
        <fullName evidence="2">Uncharacterized protein</fullName>
    </submittedName>
</protein>